<evidence type="ECO:0000256" key="4">
    <source>
        <dbReference type="ARBA" id="ARBA00022833"/>
    </source>
</evidence>
<dbReference type="PANTHER" id="PTHR37418">
    <property type="entry name" value="3-KETO-5-AMINOHEXANOATE CLEAVAGE ENZYME-RELATED"/>
    <property type="match status" value="1"/>
</dbReference>
<gene>
    <name evidence="5" type="ORF">D0Z08_22395</name>
</gene>
<dbReference type="InterPro" id="IPR008567">
    <property type="entry name" value="BKACE"/>
</dbReference>
<dbReference type="Proteomes" id="UP000283644">
    <property type="component" value="Unassembled WGS sequence"/>
</dbReference>
<keyword evidence="6" id="KW-1185">Reference proteome</keyword>
<dbReference type="InterPro" id="IPR013785">
    <property type="entry name" value="Aldolase_TIM"/>
</dbReference>
<accession>A0A417XXG3</accession>
<evidence type="ECO:0000313" key="6">
    <source>
        <dbReference type="Proteomes" id="UP000283644"/>
    </source>
</evidence>
<keyword evidence="2" id="KW-0808">Transferase</keyword>
<organism evidence="5 6">
    <name type="scientific">Nocardioides immobilis</name>
    <dbReference type="NCBI Taxonomy" id="2049295"/>
    <lineage>
        <taxon>Bacteria</taxon>
        <taxon>Bacillati</taxon>
        <taxon>Actinomycetota</taxon>
        <taxon>Actinomycetes</taxon>
        <taxon>Propionibacteriales</taxon>
        <taxon>Nocardioidaceae</taxon>
        <taxon>Nocardioides</taxon>
    </lineage>
</organism>
<dbReference type="GO" id="GO:0046872">
    <property type="term" value="F:metal ion binding"/>
    <property type="evidence" value="ECO:0007669"/>
    <property type="project" value="UniProtKB-KW"/>
</dbReference>
<evidence type="ECO:0000256" key="3">
    <source>
        <dbReference type="ARBA" id="ARBA00022723"/>
    </source>
</evidence>
<keyword evidence="3" id="KW-0479">Metal-binding</keyword>
<dbReference type="GO" id="GO:0043720">
    <property type="term" value="F:3-keto-5-aminohexanoate cleavage activity"/>
    <property type="evidence" value="ECO:0007669"/>
    <property type="project" value="InterPro"/>
</dbReference>
<evidence type="ECO:0000256" key="2">
    <source>
        <dbReference type="ARBA" id="ARBA00022679"/>
    </source>
</evidence>
<dbReference type="AlphaFoldDB" id="A0A417XXG3"/>
<dbReference type="Pfam" id="PF05853">
    <property type="entry name" value="BKACE"/>
    <property type="match status" value="1"/>
</dbReference>
<dbReference type="PANTHER" id="PTHR37418:SF2">
    <property type="entry name" value="3-KETO-5-AMINOHEXANOATE CLEAVAGE ENZYME"/>
    <property type="match status" value="1"/>
</dbReference>
<sequence>MDDLIITVTCDSTMSYPGNPNMPAIEDVEAVGQQYVDAVNAGASICHHHGVHYLETEMQADGKKLSRIDHDGWQGLTDKIKTVGTDPLIQYGIASARLEEKIKLMKQGPDMMSYAFNVHDEYFRPDPAYPANEMYSLHPRDELEEASKAALEHGVKLEIECFYTGAFWNLEFIRNQALLENPVWATLFFGWQGGAWTPPTAKSMLYLVDHLPENVNWNVSIMDPATQWPLAAMAIGLGGHVRVGWEDNPYLPNGDLSKHNAQLVEVIVKMAETMGRPVATPKRAREIVFGKTSVS</sequence>
<dbReference type="OrthoDB" id="9063716at2"/>
<dbReference type="RefSeq" id="WP_118927494.1">
    <property type="nucleotide sequence ID" value="NZ_QXGH01000028.1"/>
</dbReference>
<reference evidence="5 6" key="1">
    <citation type="submission" date="2018-09" db="EMBL/GenBank/DDBJ databases">
        <title>Genome sequencing of Nocardioides immobilis CCTCC AB 2017083 for comparison to Nocardioides silvaticus.</title>
        <authorList>
            <person name="Li C."/>
            <person name="Wang G."/>
        </authorList>
    </citation>
    <scope>NUCLEOTIDE SEQUENCE [LARGE SCALE GENOMIC DNA]</scope>
    <source>
        <strain evidence="5 6">CCTCC AB 2017083</strain>
    </source>
</reference>
<name>A0A417XXG3_9ACTN</name>
<evidence type="ECO:0000256" key="1">
    <source>
        <dbReference type="ARBA" id="ARBA00001947"/>
    </source>
</evidence>
<protein>
    <submittedName>
        <fullName evidence="5">3-keto-5-aminohexanoate cleavage protein</fullName>
    </submittedName>
</protein>
<dbReference type="EMBL" id="QXGH01000028">
    <property type="protein sequence ID" value="RHW24951.1"/>
    <property type="molecule type" value="Genomic_DNA"/>
</dbReference>
<evidence type="ECO:0000313" key="5">
    <source>
        <dbReference type="EMBL" id="RHW24951.1"/>
    </source>
</evidence>
<dbReference type="Gene3D" id="3.20.20.70">
    <property type="entry name" value="Aldolase class I"/>
    <property type="match status" value="1"/>
</dbReference>
<comment type="cofactor">
    <cofactor evidence="1">
        <name>Zn(2+)</name>
        <dbReference type="ChEBI" id="CHEBI:29105"/>
    </cofactor>
</comment>
<proteinExistence type="predicted"/>
<comment type="caution">
    <text evidence="5">The sequence shown here is derived from an EMBL/GenBank/DDBJ whole genome shotgun (WGS) entry which is preliminary data.</text>
</comment>
<keyword evidence="4" id="KW-0862">Zinc</keyword>